<dbReference type="EMBL" id="AMZH03013175">
    <property type="protein sequence ID" value="RRT49700.1"/>
    <property type="molecule type" value="Genomic_DNA"/>
</dbReference>
<feature type="region of interest" description="Disordered" evidence="7">
    <location>
        <begin position="1"/>
        <end position="24"/>
    </location>
</feature>
<dbReference type="GO" id="GO:0005524">
    <property type="term" value="F:ATP binding"/>
    <property type="evidence" value="ECO:0007669"/>
    <property type="project" value="UniProtKB-KW"/>
</dbReference>
<dbReference type="SUPFAM" id="SSF110942">
    <property type="entry name" value="HSP90 C-terminal domain"/>
    <property type="match status" value="1"/>
</dbReference>
<dbReference type="GO" id="GO:0140662">
    <property type="term" value="F:ATP-dependent protein folding chaperone"/>
    <property type="evidence" value="ECO:0007669"/>
    <property type="project" value="InterPro"/>
</dbReference>
<feature type="domain" description="DUF7797" evidence="8">
    <location>
        <begin position="13"/>
        <end position="70"/>
    </location>
</feature>
<feature type="compositionally biased region" description="Acidic residues" evidence="7">
    <location>
        <begin position="661"/>
        <end position="680"/>
    </location>
</feature>
<evidence type="ECO:0000313" key="9">
    <source>
        <dbReference type="EMBL" id="RRT49700.1"/>
    </source>
</evidence>
<dbReference type="Pfam" id="PF00183">
    <property type="entry name" value="HSP90"/>
    <property type="match status" value="1"/>
</dbReference>
<keyword evidence="3" id="KW-0547">Nucleotide-binding</keyword>
<dbReference type="Pfam" id="PF13589">
    <property type="entry name" value="HATPase_c_3"/>
    <property type="match status" value="1"/>
</dbReference>
<dbReference type="PANTHER" id="PTHR11528">
    <property type="entry name" value="HEAT SHOCK PROTEIN 90 FAMILY MEMBER"/>
    <property type="match status" value="1"/>
</dbReference>
<protein>
    <recommendedName>
        <fullName evidence="8">DUF7797 domain-containing protein</fullName>
    </recommendedName>
</protein>
<keyword evidence="6" id="KW-0143">Chaperone</keyword>
<gene>
    <name evidence="9" type="ORF">B296_00036631</name>
</gene>
<evidence type="ECO:0000256" key="2">
    <source>
        <dbReference type="ARBA" id="ARBA00022490"/>
    </source>
</evidence>
<keyword evidence="4" id="KW-0067">ATP-binding</keyword>
<evidence type="ECO:0000256" key="4">
    <source>
        <dbReference type="ARBA" id="ARBA00022840"/>
    </source>
</evidence>
<feature type="region of interest" description="Disordered" evidence="7">
    <location>
        <begin position="661"/>
        <end position="690"/>
    </location>
</feature>
<dbReference type="InterPro" id="IPR001404">
    <property type="entry name" value="Hsp90_fam"/>
</dbReference>
<accession>A0A426YDD8</accession>
<dbReference type="Pfam" id="PF25073">
    <property type="entry name" value="DUF7797"/>
    <property type="match status" value="1"/>
</dbReference>
<dbReference type="Proteomes" id="UP000287651">
    <property type="component" value="Unassembled WGS sequence"/>
</dbReference>
<evidence type="ECO:0000313" key="10">
    <source>
        <dbReference type="Proteomes" id="UP000287651"/>
    </source>
</evidence>
<comment type="caution">
    <text evidence="9">The sequence shown here is derived from an EMBL/GenBank/DDBJ whole genome shotgun (WGS) entry which is preliminary data.</text>
</comment>
<organism evidence="9 10">
    <name type="scientific">Ensete ventricosum</name>
    <name type="common">Abyssinian banana</name>
    <name type="synonym">Musa ensete</name>
    <dbReference type="NCBI Taxonomy" id="4639"/>
    <lineage>
        <taxon>Eukaryota</taxon>
        <taxon>Viridiplantae</taxon>
        <taxon>Streptophyta</taxon>
        <taxon>Embryophyta</taxon>
        <taxon>Tracheophyta</taxon>
        <taxon>Spermatophyta</taxon>
        <taxon>Magnoliopsida</taxon>
        <taxon>Liliopsida</taxon>
        <taxon>Zingiberales</taxon>
        <taxon>Musaceae</taxon>
        <taxon>Ensete</taxon>
    </lineage>
</organism>
<evidence type="ECO:0000256" key="5">
    <source>
        <dbReference type="ARBA" id="ARBA00023016"/>
    </source>
</evidence>
<dbReference type="AlphaFoldDB" id="A0A426YDD8"/>
<dbReference type="InterPro" id="IPR020575">
    <property type="entry name" value="Hsp90_N"/>
</dbReference>
<dbReference type="InterPro" id="IPR037196">
    <property type="entry name" value="HSP90_C"/>
</dbReference>
<sequence length="690" mass="74624">MGDEGHAEVPAAEPPATKKRARDGGDLKRVAEIVMVLSAMGQMRGGRHPTAAEKALVAEARERLVAMCEGVKPKELFSGEAVRVVVEDLGLNRSKDPVMGFRPPKISIADKLFMHDRSPMGTSAGGSQSASLVTRAPLLTSAAPSLKQPHLNDVQAGVSPVNKLSGPLERGTPSAYIGLNARLNGPSYLTQDQGIPKAEWHCPRCLASSNGKPLPPKYGRVTRAPIGAPKATSNASIHASSKKTENLDKVNQQKAIASGTSGVSQHAYSLNEEDKHHDPVPDSRTTSPEVTLTAVGDRRENETCNMIGCYNFKEISGPVCTPGIHCEDTNNIGNNRLSLADTKPTAESVLQPSTASENSCEHSHDMDVENNHLSKVPFAHNLDQMKLPSDGKYPANEPDKKLALFPNLDEVASYSIEASSPDPWKDLEPGFKSRVIALDKIRFESLTDKSKLDAQPELFIHIVPDKATNTLSIIDSGIGMTKSDLVNNLGTIARSGTKEFMEALAAGADVSMIGQFGVGFYSAYLVAERVVVTTKHNDDEQYVWESQAGGSFTVTSDTSGESLGRGTKITLFLKEDQAQALRDSSNAGYMSSKKTMEINPENQIMEELRKRADADKNDKSVKDLTLLLFETSLLTSGFSLDDPNTFGNRIHRMLKLGLSIDEDEKVEDTEMPSLDEEVAGAEESKMEEVD</sequence>
<name>A0A426YDD8_ENSVE</name>
<dbReference type="Gene3D" id="3.30.565.10">
    <property type="entry name" value="Histidine kinase-like ATPase, C-terminal domain"/>
    <property type="match status" value="1"/>
</dbReference>
<evidence type="ECO:0000256" key="1">
    <source>
        <dbReference type="ARBA" id="ARBA00008239"/>
    </source>
</evidence>
<dbReference type="GO" id="GO:0051082">
    <property type="term" value="F:unfolded protein binding"/>
    <property type="evidence" value="ECO:0007669"/>
    <property type="project" value="InterPro"/>
</dbReference>
<dbReference type="InterPro" id="IPR036890">
    <property type="entry name" value="HATPase_C_sf"/>
</dbReference>
<dbReference type="InterPro" id="IPR056699">
    <property type="entry name" value="DUF7797"/>
</dbReference>
<evidence type="ECO:0000256" key="6">
    <source>
        <dbReference type="ARBA" id="ARBA00023186"/>
    </source>
</evidence>
<proteinExistence type="inferred from homology"/>
<feature type="region of interest" description="Disordered" evidence="7">
    <location>
        <begin position="227"/>
        <end position="248"/>
    </location>
</feature>
<dbReference type="SUPFAM" id="SSF55874">
    <property type="entry name" value="ATPase domain of HSP90 chaperone/DNA topoisomerase II/histidine kinase"/>
    <property type="match status" value="1"/>
</dbReference>
<keyword evidence="5" id="KW-0346">Stress response</keyword>
<evidence type="ECO:0000256" key="3">
    <source>
        <dbReference type="ARBA" id="ARBA00022741"/>
    </source>
</evidence>
<dbReference type="GO" id="GO:0016887">
    <property type="term" value="F:ATP hydrolysis activity"/>
    <property type="evidence" value="ECO:0007669"/>
    <property type="project" value="InterPro"/>
</dbReference>
<dbReference type="PRINTS" id="PR00775">
    <property type="entry name" value="HEATSHOCK90"/>
</dbReference>
<dbReference type="FunFam" id="3.30.565.10:FF:000357">
    <property type="entry name" value="Heat shock protein HSP 90-beta"/>
    <property type="match status" value="1"/>
</dbReference>
<reference evidence="9 10" key="1">
    <citation type="journal article" date="2014" name="Agronomy (Basel)">
        <title>A Draft Genome Sequence for Ensete ventricosum, the Drought-Tolerant Tree Against Hunger.</title>
        <authorList>
            <person name="Harrison J."/>
            <person name="Moore K.A."/>
            <person name="Paszkiewicz K."/>
            <person name="Jones T."/>
            <person name="Grant M."/>
            <person name="Ambacheew D."/>
            <person name="Muzemil S."/>
            <person name="Studholme D.J."/>
        </authorList>
    </citation>
    <scope>NUCLEOTIDE SEQUENCE [LARGE SCALE GENOMIC DNA]</scope>
</reference>
<comment type="similarity">
    <text evidence="1">Belongs to the heat shock protein 90 family.</text>
</comment>
<evidence type="ECO:0000259" key="8">
    <source>
        <dbReference type="Pfam" id="PF25073"/>
    </source>
</evidence>
<evidence type="ECO:0000256" key="7">
    <source>
        <dbReference type="SAM" id="MobiDB-lite"/>
    </source>
</evidence>
<dbReference type="CDD" id="cd16927">
    <property type="entry name" value="HATPase_Hsp90-like"/>
    <property type="match status" value="1"/>
</dbReference>
<keyword evidence="2" id="KW-0963">Cytoplasm</keyword>